<gene>
    <name evidence="1" type="ORF">NYR97_05740</name>
</gene>
<dbReference type="EMBL" id="CP103836">
    <property type="protein sequence ID" value="WOB50890.1"/>
    <property type="molecule type" value="Genomic_DNA"/>
</dbReference>
<protein>
    <submittedName>
        <fullName evidence="1">Uncharacterized protein</fullName>
    </submittedName>
</protein>
<dbReference type="AlphaFoldDB" id="A0AAU0BE34"/>
<reference evidence="1 2" key="1">
    <citation type="submission" date="2022-08" db="EMBL/GenBank/DDBJ databases">
        <title>Whole genome sequencing-based tracing of a 2022 introduction and outbreak of Xanthomonas hortorum pv. pelargonii.</title>
        <authorList>
            <person name="Iruegas-Bocardo F."/>
            <person name="Weisberg A.K."/>
            <person name="Riutta E.R."/>
            <person name="Kilday K."/>
            <person name="Bonkowski J.C."/>
            <person name="Creswell T."/>
            <person name="Daughtrey M.L."/>
            <person name="Rane K."/>
            <person name="Grunwald N.J."/>
            <person name="Chang J.H."/>
            <person name="Putnam M.L."/>
        </authorList>
    </citation>
    <scope>NUCLEOTIDE SEQUENCE [LARGE SCALE GENOMIC DNA]</scope>
    <source>
        <strain evidence="1 2">22-323</strain>
    </source>
</reference>
<accession>A0AAU0BE34</accession>
<keyword evidence="2" id="KW-1185">Reference proteome</keyword>
<name>A0AAU0BE34_9XANT</name>
<proteinExistence type="predicted"/>
<evidence type="ECO:0000313" key="2">
    <source>
        <dbReference type="Proteomes" id="UP001302716"/>
    </source>
</evidence>
<sequence>MSTTKKTFILALVLLLVAWTGIGDRSEDYVKKSFLLADFSPHVYDDLQIIKRYGKGEVSELQYDFIRSFYDKSSQLWVSFIGDKEISSEFRVVQEVLISKYGPSTKRVGRLESISKISLFNIKIGDPRNLVEAVAKNKRNFSFSKVQLFGAQVDQILFFPTERDSNTFYKFYLKNGVVVGIAVCVSD</sequence>
<organism evidence="1 2">
    <name type="scientific">Xanthomonas hydrangeae</name>
    <dbReference type="NCBI Taxonomy" id="2775159"/>
    <lineage>
        <taxon>Bacteria</taxon>
        <taxon>Pseudomonadati</taxon>
        <taxon>Pseudomonadota</taxon>
        <taxon>Gammaproteobacteria</taxon>
        <taxon>Lysobacterales</taxon>
        <taxon>Lysobacteraceae</taxon>
        <taxon>Xanthomonas</taxon>
    </lineage>
</organism>
<dbReference type="Proteomes" id="UP001302716">
    <property type="component" value="Chromosome"/>
</dbReference>
<dbReference type="RefSeq" id="WP_316697050.1">
    <property type="nucleotide sequence ID" value="NZ_CP103836.1"/>
</dbReference>
<evidence type="ECO:0000313" key="1">
    <source>
        <dbReference type="EMBL" id="WOB50890.1"/>
    </source>
</evidence>